<evidence type="ECO:0000259" key="7">
    <source>
        <dbReference type="PROSITE" id="PS51293"/>
    </source>
</evidence>
<dbReference type="Gene3D" id="1.10.10.60">
    <property type="entry name" value="Homeodomain-like"/>
    <property type="match status" value="1"/>
</dbReference>
<evidence type="ECO:0000313" key="8">
    <source>
        <dbReference type="EMBL" id="BES96089.1"/>
    </source>
</evidence>
<dbReference type="InterPro" id="IPR001005">
    <property type="entry name" value="SANT/Myb"/>
</dbReference>
<dbReference type="PANTHER" id="PTHR10865:SF29">
    <property type="entry name" value="METASTASIS ASSOCIATED 1-LIKE, ISOFORM D"/>
    <property type="match status" value="1"/>
</dbReference>
<gene>
    <name evidence="8" type="ORF">NTJ_08898</name>
</gene>
<dbReference type="SUPFAM" id="SSF46689">
    <property type="entry name" value="Homeodomain-like"/>
    <property type="match status" value="1"/>
</dbReference>
<dbReference type="SMART" id="SM00717">
    <property type="entry name" value="SANT"/>
    <property type="match status" value="1"/>
</dbReference>
<keyword evidence="3" id="KW-0479">Metal-binding</keyword>
<dbReference type="Pfam" id="PF00249">
    <property type="entry name" value="Myb_DNA-binding"/>
    <property type="match status" value="1"/>
</dbReference>
<dbReference type="PROSITE" id="PS00028">
    <property type="entry name" value="ZINC_FINGER_C2H2_1"/>
    <property type="match status" value="1"/>
</dbReference>
<evidence type="ECO:0000256" key="3">
    <source>
        <dbReference type="PROSITE-ProRule" id="PRU00042"/>
    </source>
</evidence>
<feature type="domain" description="ELM2" evidence="6">
    <location>
        <begin position="1"/>
        <end position="76"/>
    </location>
</feature>
<reference evidence="8 9" key="1">
    <citation type="submission" date="2023-09" db="EMBL/GenBank/DDBJ databases">
        <title>Nesidiocoris tenuis whole genome shotgun sequence.</title>
        <authorList>
            <person name="Shibata T."/>
            <person name="Shimoda M."/>
            <person name="Kobayashi T."/>
            <person name="Uehara T."/>
        </authorList>
    </citation>
    <scope>NUCLEOTIDE SEQUENCE [LARGE SCALE GENOMIC DNA]</scope>
    <source>
        <strain evidence="8 9">Japan</strain>
    </source>
</reference>
<accession>A0ABN7AXP8</accession>
<evidence type="ECO:0000256" key="2">
    <source>
        <dbReference type="ARBA" id="ARBA00023242"/>
    </source>
</evidence>
<dbReference type="PROSITE" id="PS51293">
    <property type="entry name" value="SANT"/>
    <property type="match status" value="1"/>
</dbReference>
<keyword evidence="9" id="KW-1185">Reference proteome</keyword>
<dbReference type="EMBL" id="AP028914">
    <property type="protein sequence ID" value="BES96089.1"/>
    <property type="molecule type" value="Genomic_DNA"/>
</dbReference>
<feature type="domain" description="C2H2-type" evidence="5">
    <location>
        <begin position="248"/>
        <end position="278"/>
    </location>
</feature>
<dbReference type="InterPro" id="IPR040138">
    <property type="entry name" value="MIER/MTA"/>
</dbReference>
<feature type="region of interest" description="Disordered" evidence="4">
    <location>
        <begin position="374"/>
        <end position="396"/>
    </location>
</feature>
<keyword evidence="2" id="KW-0539">Nucleus</keyword>
<feature type="domain" description="SANT" evidence="7">
    <location>
        <begin position="83"/>
        <end position="135"/>
    </location>
</feature>
<proteinExistence type="predicted"/>
<dbReference type="InterPro" id="IPR017884">
    <property type="entry name" value="SANT_dom"/>
</dbReference>
<name>A0ABN7AXP8_9HEMI</name>
<organism evidence="8 9">
    <name type="scientific">Nesidiocoris tenuis</name>
    <dbReference type="NCBI Taxonomy" id="355587"/>
    <lineage>
        <taxon>Eukaryota</taxon>
        <taxon>Metazoa</taxon>
        <taxon>Ecdysozoa</taxon>
        <taxon>Arthropoda</taxon>
        <taxon>Hexapoda</taxon>
        <taxon>Insecta</taxon>
        <taxon>Pterygota</taxon>
        <taxon>Neoptera</taxon>
        <taxon>Paraneoptera</taxon>
        <taxon>Hemiptera</taxon>
        <taxon>Heteroptera</taxon>
        <taxon>Panheteroptera</taxon>
        <taxon>Cimicomorpha</taxon>
        <taxon>Miridae</taxon>
        <taxon>Dicyphina</taxon>
        <taxon>Nesidiocoris</taxon>
    </lineage>
</organism>
<protein>
    <submittedName>
        <fullName evidence="8">Metastasis-associated protein</fullName>
    </submittedName>
</protein>
<evidence type="ECO:0000256" key="1">
    <source>
        <dbReference type="ARBA" id="ARBA00004123"/>
    </source>
</evidence>
<evidence type="ECO:0000313" key="9">
    <source>
        <dbReference type="Proteomes" id="UP001307889"/>
    </source>
</evidence>
<dbReference type="PROSITE" id="PS51156">
    <property type="entry name" value="ELM2"/>
    <property type="match status" value="1"/>
</dbReference>
<dbReference type="InterPro" id="IPR000949">
    <property type="entry name" value="ELM2_dom"/>
</dbReference>
<dbReference type="PROSITE" id="PS50157">
    <property type="entry name" value="ZINC_FINGER_C2H2_2"/>
    <property type="match status" value="1"/>
</dbReference>
<dbReference type="PANTHER" id="PTHR10865">
    <property type="entry name" value="METASTASIS-ASSOCIATED PROTEIN AND MESODERM INDUCTION EARLY RESPONSE PROTEIN"/>
    <property type="match status" value="1"/>
</dbReference>
<comment type="subcellular location">
    <subcellularLocation>
        <location evidence="1">Nucleus</location>
    </subcellularLocation>
</comment>
<evidence type="ECO:0000259" key="6">
    <source>
        <dbReference type="PROSITE" id="PS51156"/>
    </source>
</evidence>
<dbReference type="Proteomes" id="UP001307889">
    <property type="component" value="Chromosome 6"/>
</dbReference>
<keyword evidence="3" id="KW-0862">Zinc</keyword>
<sequence length="545" mass="63118">MPDSLSDVELNRFLMLSSALGTYARALDSADSPQRPSAFEAASLATRDITKLHALDILHRTGYDSPQALAALMPSSGLTICRDEMESWSTFETDLFETAVQEHGKDFFTIRKDVLPWKTVKGIVEYYYFYKTTNRYLKHRQDKAIEAASKIKTIDVPSDNSQTNSLNNNCSVLIKSNGTRFRKPCKSCRTISSPHWYLIEKAQHCQGCYDYWKRYARFRRPIVSFDADSLSDASSLHDGDRSPSVKPFPCRVTKCSRTFLSEVKLMKHYAINHSNSVRVQRKIVTKPFQFFASVQTKIRRKRLRRAVVRRRPARAPFALMDYQAIERKYTSAMTADELKSLLRPNTKNRCSLVSVIKKLCASLYKNCIPEKIPDKGQPGSPPVAHNPKLTTNMDMPKPLDSRLPVPWIPRRPCQPIDFASYQYSLTWDHIQNAKTAVRKTRSTKWHFARDRVRSWMELKIVQREITYKRVSRNLYRAKDRRKSCITKKSQFSPVQFFHSNKRLKDSCRKYLKGDRFAKLARHPLKKAVARCDRCHESFAFLHMCG</sequence>
<evidence type="ECO:0000256" key="4">
    <source>
        <dbReference type="SAM" id="MobiDB-lite"/>
    </source>
</evidence>
<dbReference type="InterPro" id="IPR013087">
    <property type="entry name" value="Znf_C2H2_type"/>
</dbReference>
<evidence type="ECO:0000259" key="5">
    <source>
        <dbReference type="PROSITE" id="PS50157"/>
    </source>
</evidence>
<dbReference type="InterPro" id="IPR009057">
    <property type="entry name" value="Homeodomain-like_sf"/>
</dbReference>
<keyword evidence="3" id="KW-0863">Zinc-finger</keyword>
<dbReference type="Gene3D" id="4.10.1240.50">
    <property type="match status" value="1"/>
</dbReference>